<evidence type="ECO:0000256" key="1">
    <source>
        <dbReference type="SAM" id="Phobius"/>
    </source>
</evidence>
<feature type="non-terminal residue" evidence="2">
    <location>
        <position position="1"/>
    </location>
</feature>
<keyword evidence="1" id="KW-1133">Transmembrane helix</keyword>
<gene>
    <name evidence="2" type="primary">Nfu_g_1_016287</name>
</gene>
<protein>
    <submittedName>
        <fullName evidence="2">Uncharacterized protein</fullName>
    </submittedName>
</protein>
<dbReference type="EMBL" id="HAEG01008802">
    <property type="protein sequence ID" value="SBR82823.1"/>
    <property type="molecule type" value="Transcribed_RNA"/>
</dbReference>
<keyword evidence="1" id="KW-0472">Membrane</keyword>
<dbReference type="AlphaFoldDB" id="A0A1A8PNJ3"/>
<proteinExistence type="predicted"/>
<sequence>NGQFWLNKVKLKNLKVRQTQSLCKTQTLIQLFVLPHPITYVWTLGMCLGEILVIRYVSFHSIFYFIS</sequence>
<name>A0A1A8PNJ3_9TELE</name>
<reference evidence="2" key="1">
    <citation type="submission" date="2016-05" db="EMBL/GenBank/DDBJ databases">
        <authorList>
            <person name="Lavstsen T."/>
            <person name="Jespersen J.S."/>
        </authorList>
    </citation>
    <scope>NUCLEOTIDE SEQUENCE</scope>
    <source>
        <tissue evidence="2">Brain</tissue>
    </source>
</reference>
<keyword evidence="1" id="KW-0812">Transmembrane</keyword>
<feature type="transmembrane region" description="Helical" evidence="1">
    <location>
        <begin position="40"/>
        <end position="66"/>
    </location>
</feature>
<accession>A0A1A8PNJ3</accession>
<organism evidence="2">
    <name type="scientific">Nothobranchius pienaari</name>
    <dbReference type="NCBI Taxonomy" id="704102"/>
    <lineage>
        <taxon>Eukaryota</taxon>
        <taxon>Metazoa</taxon>
        <taxon>Chordata</taxon>
        <taxon>Craniata</taxon>
        <taxon>Vertebrata</taxon>
        <taxon>Euteleostomi</taxon>
        <taxon>Actinopterygii</taxon>
        <taxon>Neopterygii</taxon>
        <taxon>Teleostei</taxon>
        <taxon>Neoteleostei</taxon>
        <taxon>Acanthomorphata</taxon>
        <taxon>Ovalentaria</taxon>
        <taxon>Atherinomorphae</taxon>
        <taxon>Cyprinodontiformes</taxon>
        <taxon>Nothobranchiidae</taxon>
        <taxon>Nothobranchius</taxon>
    </lineage>
</organism>
<reference evidence="2" key="2">
    <citation type="submission" date="2016-06" db="EMBL/GenBank/DDBJ databases">
        <title>The genome of a short-lived fish provides insights into sex chromosome evolution and the genetic control of aging.</title>
        <authorList>
            <person name="Reichwald K."/>
            <person name="Felder M."/>
            <person name="Petzold A."/>
            <person name="Koch P."/>
            <person name="Groth M."/>
            <person name="Platzer M."/>
        </authorList>
    </citation>
    <scope>NUCLEOTIDE SEQUENCE</scope>
    <source>
        <tissue evidence="2">Brain</tissue>
    </source>
</reference>
<feature type="non-terminal residue" evidence="2">
    <location>
        <position position="67"/>
    </location>
</feature>
<evidence type="ECO:0000313" key="2">
    <source>
        <dbReference type="EMBL" id="SBR82823.1"/>
    </source>
</evidence>